<evidence type="ECO:0000313" key="2">
    <source>
        <dbReference type="EMBL" id="OME95045.1"/>
    </source>
</evidence>
<dbReference type="OrthoDB" id="2864624at2"/>
<evidence type="ECO:0008006" key="4">
    <source>
        <dbReference type="Google" id="ProtNLM"/>
    </source>
</evidence>
<gene>
    <name evidence="2" type="ORF">BK123_08120</name>
</gene>
<dbReference type="AlphaFoldDB" id="A0A1R1B664"/>
<dbReference type="InterPro" id="IPR021683">
    <property type="entry name" value="DUF3267"/>
</dbReference>
<evidence type="ECO:0000313" key="3">
    <source>
        <dbReference type="Proteomes" id="UP000187074"/>
    </source>
</evidence>
<feature type="transmembrane region" description="Helical" evidence="1">
    <location>
        <begin position="155"/>
        <end position="179"/>
    </location>
</feature>
<feature type="transmembrane region" description="Helical" evidence="1">
    <location>
        <begin position="127"/>
        <end position="149"/>
    </location>
</feature>
<keyword evidence="1" id="KW-0472">Membrane</keyword>
<protein>
    <recommendedName>
        <fullName evidence="4">DUF3267 domain-containing protein</fullName>
    </recommendedName>
</protein>
<keyword evidence="1" id="KW-0812">Transmembrane</keyword>
<feature type="transmembrane region" description="Helical" evidence="1">
    <location>
        <begin position="95"/>
        <end position="115"/>
    </location>
</feature>
<reference evidence="2 3" key="1">
    <citation type="submission" date="2016-11" db="EMBL/GenBank/DDBJ databases">
        <title>Paenibacillus species isolates.</title>
        <authorList>
            <person name="Beno S.M."/>
        </authorList>
    </citation>
    <scope>NUCLEOTIDE SEQUENCE [LARGE SCALE GENOMIC DNA]</scope>
    <source>
        <strain evidence="2 3">FSL F4-0100</strain>
    </source>
</reference>
<dbReference type="Proteomes" id="UP000187074">
    <property type="component" value="Unassembled WGS sequence"/>
</dbReference>
<keyword evidence="1" id="KW-1133">Transmembrane helix</keyword>
<accession>A0A1R1B664</accession>
<dbReference type="RefSeq" id="WP_076321864.1">
    <property type="nucleotide sequence ID" value="NZ_MRTF01000002.1"/>
</dbReference>
<dbReference type="EMBL" id="MRTF01000002">
    <property type="protein sequence ID" value="OME95045.1"/>
    <property type="molecule type" value="Genomic_DNA"/>
</dbReference>
<evidence type="ECO:0000256" key="1">
    <source>
        <dbReference type="SAM" id="Phobius"/>
    </source>
</evidence>
<feature type="transmembrane region" description="Helical" evidence="1">
    <location>
        <begin position="34"/>
        <end position="55"/>
    </location>
</feature>
<feature type="transmembrane region" description="Helical" evidence="1">
    <location>
        <begin position="67"/>
        <end position="89"/>
    </location>
</feature>
<name>A0A1R1B664_PAELA</name>
<organism evidence="2 3">
    <name type="scientific">Paenibacillus lautus</name>
    <name type="common">Bacillus lautus</name>
    <dbReference type="NCBI Taxonomy" id="1401"/>
    <lineage>
        <taxon>Bacteria</taxon>
        <taxon>Bacillati</taxon>
        <taxon>Bacillota</taxon>
        <taxon>Bacilli</taxon>
        <taxon>Bacillales</taxon>
        <taxon>Paenibacillaceae</taxon>
        <taxon>Paenibacillus</taxon>
    </lineage>
</organism>
<dbReference type="Pfam" id="PF11667">
    <property type="entry name" value="DUF3267"/>
    <property type="match status" value="1"/>
</dbReference>
<comment type="caution">
    <text evidence="2">The sequence shown here is derived from an EMBL/GenBank/DDBJ whole genome shotgun (WGS) entry which is preliminary data.</text>
</comment>
<proteinExistence type="predicted"/>
<sequence>MILWFKNLPATDIDFSSWIPFIRKPWFRTHYMKFVYLLMISIALAPGLVFGDDLISQLITANNQVSISTSSSVVFYITLILFSACIFVIHEFFHIIVIYKLGDISLTFSGIFFWLNTDTPLSKKRFWLFMSLPFMMLSIVPAFASIGMSGFMKSLMLYICWFNIVISSSDIINSFLILIKPKNSIFCRGYYRLQ</sequence>